<evidence type="ECO:0000259" key="5">
    <source>
        <dbReference type="PROSITE" id="PS50977"/>
    </source>
</evidence>
<dbReference type="InterPro" id="IPR050109">
    <property type="entry name" value="HTH-type_TetR-like_transc_reg"/>
</dbReference>
<proteinExistence type="predicted"/>
<gene>
    <name evidence="6" type="ORF">GCM10023235_35850</name>
</gene>
<keyword evidence="1" id="KW-0805">Transcription regulation</keyword>
<feature type="domain" description="HTH tetR-type" evidence="5">
    <location>
        <begin position="16"/>
        <end position="76"/>
    </location>
</feature>
<dbReference type="Gene3D" id="1.10.10.60">
    <property type="entry name" value="Homeodomain-like"/>
    <property type="match status" value="1"/>
</dbReference>
<dbReference type="PRINTS" id="PR00455">
    <property type="entry name" value="HTHTETR"/>
</dbReference>
<dbReference type="Proteomes" id="UP001501752">
    <property type="component" value="Unassembled WGS sequence"/>
</dbReference>
<keyword evidence="7" id="KW-1185">Reference proteome</keyword>
<accession>A0ABP9DT25</accession>
<dbReference type="EMBL" id="BAABIS010000001">
    <property type="protein sequence ID" value="GAA4855194.1"/>
    <property type="molecule type" value="Genomic_DNA"/>
</dbReference>
<keyword evidence="3" id="KW-0804">Transcription</keyword>
<dbReference type="Pfam" id="PF00440">
    <property type="entry name" value="TetR_N"/>
    <property type="match status" value="1"/>
</dbReference>
<dbReference type="RefSeq" id="WP_345697844.1">
    <property type="nucleotide sequence ID" value="NZ_BAABIS010000001.1"/>
</dbReference>
<dbReference type="PANTHER" id="PTHR30055:SF234">
    <property type="entry name" value="HTH-TYPE TRANSCRIPTIONAL REGULATOR BETI"/>
    <property type="match status" value="1"/>
</dbReference>
<feature type="DNA-binding region" description="H-T-H motif" evidence="4">
    <location>
        <begin position="39"/>
        <end position="58"/>
    </location>
</feature>
<evidence type="ECO:0000256" key="4">
    <source>
        <dbReference type="PROSITE-ProRule" id="PRU00335"/>
    </source>
</evidence>
<sequence length="210" mass="22617">MDQDSPHIPLRERKKQQTRLAISRAATTLFLDRGFDEVSVAEVAHAAGVSKMTVFNYFPRKEELLFDRVPEVTGLLAGAVAGRAPGSSPLDALRRLMHGLAEQGHPLTGFGENIAVFWRTVLDSAALRGFVREAAEELERGLAEQLAAEPGADPLRARFTASLGMAAIRTVFTTTARRILAGEPSAAVAADHAALVDRAFAAVEQARKAF</sequence>
<protein>
    <submittedName>
        <fullName evidence="6">TetR/AcrR family transcriptional regulator</fullName>
    </submittedName>
</protein>
<name>A0ABP9DT25_9ACTN</name>
<evidence type="ECO:0000313" key="6">
    <source>
        <dbReference type="EMBL" id="GAA4855194.1"/>
    </source>
</evidence>
<dbReference type="PANTHER" id="PTHR30055">
    <property type="entry name" value="HTH-TYPE TRANSCRIPTIONAL REGULATOR RUTR"/>
    <property type="match status" value="1"/>
</dbReference>
<dbReference type="InterPro" id="IPR001647">
    <property type="entry name" value="HTH_TetR"/>
</dbReference>
<dbReference type="SUPFAM" id="SSF46689">
    <property type="entry name" value="Homeodomain-like"/>
    <property type="match status" value="1"/>
</dbReference>
<evidence type="ECO:0000256" key="3">
    <source>
        <dbReference type="ARBA" id="ARBA00023163"/>
    </source>
</evidence>
<organism evidence="6 7">
    <name type="scientific">Kitasatospora terrestris</name>
    <dbReference type="NCBI Taxonomy" id="258051"/>
    <lineage>
        <taxon>Bacteria</taxon>
        <taxon>Bacillati</taxon>
        <taxon>Actinomycetota</taxon>
        <taxon>Actinomycetes</taxon>
        <taxon>Kitasatosporales</taxon>
        <taxon>Streptomycetaceae</taxon>
        <taxon>Kitasatospora</taxon>
    </lineage>
</organism>
<evidence type="ECO:0000256" key="2">
    <source>
        <dbReference type="ARBA" id="ARBA00023125"/>
    </source>
</evidence>
<dbReference type="PROSITE" id="PS50977">
    <property type="entry name" value="HTH_TETR_2"/>
    <property type="match status" value="1"/>
</dbReference>
<dbReference type="InterPro" id="IPR009057">
    <property type="entry name" value="Homeodomain-like_sf"/>
</dbReference>
<dbReference type="Gene3D" id="1.10.357.10">
    <property type="entry name" value="Tetracycline Repressor, domain 2"/>
    <property type="match status" value="1"/>
</dbReference>
<reference evidence="7" key="1">
    <citation type="journal article" date="2019" name="Int. J. Syst. Evol. Microbiol.">
        <title>The Global Catalogue of Microorganisms (GCM) 10K type strain sequencing project: providing services to taxonomists for standard genome sequencing and annotation.</title>
        <authorList>
            <consortium name="The Broad Institute Genomics Platform"/>
            <consortium name="The Broad Institute Genome Sequencing Center for Infectious Disease"/>
            <person name="Wu L."/>
            <person name="Ma J."/>
        </authorList>
    </citation>
    <scope>NUCLEOTIDE SEQUENCE [LARGE SCALE GENOMIC DNA]</scope>
    <source>
        <strain evidence="7">JCM 13006</strain>
    </source>
</reference>
<keyword evidence="2 4" id="KW-0238">DNA-binding</keyword>
<evidence type="ECO:0000313" key="7">
    <source>
        <dbReference type="Proteomes" id="UP001501752"/>
    </source>
</evidence>
<comment type="caution">
    <text evidence="6">The sequence shown here is derived from an EMBL/GenBank/DDBJ whole genome shotgun (WGS) entry which is preliminary data.</text>
</comment>
<evidence type="ECO:0000256" key="1">
    <source>
        <dbReference type="ARBA" id="ARBA00023015"/>
    </source>
</evidence>